<evidence type="ECO:0000313" key="5">
    <source>
        <dbReference type="EMBL" id="GGB83701.1"/>
    </source>
</evidence>
<gene>
    <name evidence="5" type="ORF">GCM10011352_06940</name>
</gene>
<organism evidence="5 6">
    <name type="scientific">Marinobacterium zhoushanense</name>
    <dbReference type="NCBI Taxonomy" id="1679163"/>
    <lineage>
        <taxon>Bacteria</taxon>
        <taxon>Pseudomonadati</taxon>
        <taxon>Pseudomonadota</taxon>
        <taxon>Gammaproteobacteria</taxon>
        <taxon>Oceanospirillales</taxon>
        <taxon>Oceanospirillaceae</taxon>
        <taxon>Marinobacterium</taxon>
    </lineage>
</organism>
<comment type="function">
    <text evidence="4">Nucleoside triphosphate pyrophosphatase that hydrolyzes dTTP and UTP. May have a dual role in cell division arrest and in preventing the incorporation of modified nucleotides into cellular nucleic acids.</text>
</comment>
<dbReference type="InterPro" id="IPR029001">
    <property type="entry name" value="ITPase-like_fam"/>
</dbReference>
<dbReference type="PIRSF" id="PIRSF006305">
    <property type="entry name" value="Maf"/>
    <property type="match status" value="1"/>
</dbReference>
<dbReference type="Pfam" id="PF02545">
    <property type="entry name" value="Maf"/>
    <property type="match status" value="1"/>
</dbReference>
<feature type="site" description="Important for substrate specificity" evidence="4">
    <location>
        <position position="12"/>
    </location>
</feature>
<comment type="cofactor">
    <cofactor evidence="1 4">
        <name>a divalent metal cation</name>
        <dbReference type="ChEBI" id="CHEBI:60240"/>
    </cofactor>
</comment>
<dbReference type="Gene3D" id="3.90.950.10">
    <property type="match status" value="1"/>
</dbReference>
<keyword evidence="2 4" id="KW-0378">Hydrolase</keyword>
<dbReference type="EMBL" id="BMIJ01000001">
    <property type="protein sequence ID" value="GGB83701.1"/>
    <property type="molecule type" value="Genomic_DNA"/>
</dbReference>
<comment type="catalytic activity">
    <reaction evidence="4">
        <text>dTTP + H2O = dTMP + diphosphate + H(+)</text>
        <dbReference type="Rhea" id="RHEA:28534"/>
        <dbReference type="ChEBI" id="CHEBI:15377"/>
        <dbReference type="ChEBI" id="CHEBI:15378"/>
        <dbReference type="ChEBI" id="CHEBI:33019"/>
        <dbReference type="ChEBI" id="CHEBI:37568"/>
        <dbReference type="ChEBI" id="CHEBI:63528"/>
        <dbReference type="EC" id="3.6.1.9"/>
    </reaction>
</comment>
<evidence type="ECO:0000256" key="2">
    <source>
        <dbReference type="ARBA" id="ARBA00022801"/>
    </source>
</evidence>
<dbReference type="HAMAP" id="MF_00528">
    <property type="entry name" value="Maf"/>
    <property type="match status" value="1"/>
</dbReference>
<proteinExistence type="inferred from homology"/>
<evidence type="ECO:0000256" key="3">
    <source>
        <dbReference type="ARBA" id="ARBA00023080"/>
    </source>
</evidence>
<comment type="similarity">
    <text evidence="4">Belongs to the Maf family. YhdE subfamily.</text>
</comment>
<dbReference type="NCBIfam" id="TIGR00172">
    <property type="entry name" value="maf"/>
    <property type="match status" value="1"/>
</dbReference>
<feature type="site" description="Important for substrate specificity" evidence="4">
    <location>
        <position position="71"/>
    </location>
</feature>
<evidence type="ECO:0000313" key="6">
    <source>
        <dbReference type="Proteomes" id="UP000629025"/>
    </source>
</evidence>
<keyword evidence="6" id="KW-1185">Reference proteome</keyword>
<comment type="catalytic activity">
    <reaction evidence="4">
        <text>UTP + H2O = UMP + diphosphate + H(+)</text>
        <dbReference type="Rhea" id="RHEA:29395"/>
        <dbReference type="ChEBI" id="CHEBI:15377"/>
        <dbReference type="ChEBI" id="CHEBI:15378"/>
        <dbReference type="ChEBI" id="CHEBI:33019"/>
        <dbReference type="ChEBI" id="CHEBI:46398"/>
        <dbReference type="ChEBI" id="CHEBI:57865"/>
        <dbReference type="EC" id="3.6.1.9"/>
    </reaction>
</comment>
<evidence type="ECO:0000256" key="1">
    <source>
        <dbReference type="ARBA" id="ARBA00001968"/>
    </source>
</evidence>
<feature type="active site" description="Proton acceptor" evidence="4">
    <location>
        <position position="70"/>
    </location>
</feature>
<protein>
    <recommendedName>
        <fullName evidence="4">dTTP/UTP pyrophosphatase</fullName>
        <shortName evidence="4">dTTPase/UTPase</shortName>
        <ecNumber evidence="4">3.6.1.9</ecNumber>
    </recommendedName>
    <alternativeName>
        <fullName evidence="4">Nucleoside triphosphate pyrophosphatase</fullName>
    </alternativeName>
    <alternativeName>
        <fullName evidence="4">Nucleotide pyrophosphatase</fullName>
        <shortName evidence="4">Nucleotide PPase</shortName>
    </alternativeName>
</protein>
<keyword evidence="4" id="KW-0963">Cytoplasm</keyword>
<keyword evidence="3 4" id="KW-0546">Nucleotide metabolism</keyword>
<comment type="subcellular location">
    <subcellularLocation>
        <location evidence="4">Cytoplasm</location>
    </subcellularLocation>
</comment>
<dbReference type="Proteomes" id="UP000629025">
    <property type="component" value="Unassembled WGS sequence"/>
</dbReference>
<comment type="caution">
    <text evidence="4">Lacks conserved residue(s) required for the propagation of feature annotation.</text>
</comment>
<dbReference type="EC" id="3.6.1.9" evidence="4"/>
<dbReference type="PANTHER" id="PTHR43213">
    <property type="entry name" value="BIFUNCTIONAL DTTP/UTP PYROPHOSPHATASE/METHYLTRANSFERASE PROTEIN-RELATED"/>
    <property type="match status" value="1"/>
</dbReference>
<feature type="site" description="Important for substrate specificity" evidence="4">
    <location>
        <position position="153"/>
    </location>
</feature>
<reference evidence="6" key="1">
    <citation type="journal article" date="2019" name="Int. J. Syst. Evol. Microbiol.">
        <title>The Global Catalogue of Microorganisms (GCM) 10K type strain sequencing project: providing services to taxonomists for standard genome sequencing and annotation.</title>
        <authorList>
            <consortium name="The Broad Institute Genomics Platform"/>
            <consortium name="The Broad Institute Genome Sequencing Center for Infectious Disease"/>
            <person name="Wu L."/>
            <person name="Ma J."/>
        </authorList>
    </citation>
    <scope>NUCLEOTIDE SEQUENCE [LARGE SCALE GENOMIC DNA]</scope>
    <source>
        <strain evidence="6">CGMCC 1.15341</strain>
    </source>
</reference>
<sequence length="198" mass="21024">MPALVLASASPRRRELLEQIGVPHRVVPVDLCEDPQPGESPEAYVARLAREKAQAGYLAAGADAPALGSDTAVILDGDILGKPRDEADAVNMLMRLSGRRHQVMTAVAVADGERCLYETVITEVSFVLFDESRARAYWASGESADKAGAYGIQGLGAVFVESIDGSYSAVVGLPLAQTAALLKEFNIEVWQSPPELSA</sequence>
<dbReference type="RefSeq" id="WP_188745690.1">
    <property type="nucleotide sequence ID" value="NZ_BMIJ01000001.1"/>
</dbReference>
<name>A0ABQ1K3Z9_9GAMM</name>
<dbReference type="PANTHER" id="PTHR43213:SF5">
    <property type="entry name" value="BIFUNCTIONAL DTTP_UTP PYROPHOSPHATASE_METHYLTRANSFERASE PROTEIN-RELATED"/>
    <property type="match status" value="1"/>
</dbReference>
<accession>A0ABQ1K3Z9</accession>
<dbReference type="InterPro" id="IPR003697">
    <property type="entry name" value="Maf-like"/>
</dbReference>
<evidence type="ECO:0000256" key="4">
    <source>
        <dbReference type="HAMAP-Rule" id="MF_00528"/>
    </source>
</evidence>
<comment type="caution">
    <text evidence="5">The sequence shown here is derived from an EMBL/GenBank/DDBJ whole genome shotgun (WGS) entry which is preliminary data.</text>
</comment>
<dbReference type="SUPFAM" id="SSF52972">
    <property type="entry name" value="ITPase-like"/>
    <property type="match status" value="1"/>
</dbReference>
<dbReference type="CDD" id="cd00555">
    <property type="entry name" value="Maf"/>
    <property type="match status" value="1"/>
</dbReference>